<evidence type="ECO:0000256" key="2">
    <source>
        <dbReference type="ARBA" id="ARBA00023043"/>
    </source>
</evidence>
<keyword evidence="1" id="KW-0677">Repeat</keyword>
<evidence type="ECO:0000256" key="4">
    <source>
        <dbReference type="SAM" id="MobiDB-lite"/>
    </source>
</evidence>
<organism evidence="5 6">
    <name type="scientific">Prymnesium parvum</name>
    <name type="common">Toxic golden alga</name>
    <dbReference type="NCBI Taxonomy" id="97485"/>
    <lineage>
        <taxon>Eukaryota</taxon>
        <taxon>Haptista</taxon>
        <taxon>Haptophyta</taxon>
        <taxon>Prymnesiophyceae</taxon>
        <taxon>Prymnesiales</taxon>
        <taxon>Prymnesiaceae</taxon>
        <taxon>Prymnesium</taxon>
    </lineage>
</organism>
<dbReference type="EMBL" id="JBGBPQ010000016">
    <property type="protein sequence ID" value="KAL1508192.1"/>
    <property type="molecule type" value="Genomic_DNA"/>
</dbReference>
<gene>
    <name evidence="5" type="ORF">AB1Y20_004312</name>
</gene>
<dbReference type="PANTHER" id="PTHR24161">
    <property type="entry name" value="ANK_REP_REGION DOMAIN-CONTAINING PROTEIN-RELATED"/>
    <property type="match status" value="1"/>
</dbReference>
<dbReference type="Gene3D" id="1.25.40.20">
    <property type="entry name" value="Ankyrin repeat-containing domain"/>
    <property type="match status" value="2"/>
</dbReference>
<dbReference type="SMART" id="SM00248">
    <property type="entry name" value="ANK"/>
    <property type="match status" value="3"/>
</dbReference>
<keyword evidence="2 3" id="KW-0040">ANK repeat</keyword>
<dbReference type="SUPFAM" id="SSF48403">
    <property type="entry name" value="Ankyrin repeat"/>
    <property type="match status" value="1"/>
</dbReference>
<feature type="region of interest" description="Disordered" evidence="4">
    <location>
        <begin position="101"/>
        <end position="132"/>
    </location>
</feature>
<name>A0AB34IVZ1_PRYPA</name>
<feature type="repeat" description="ANK" evidence="3">
    <location>
        <begin position="249"/>
        <end position="281"/>
    </location>
</feature>
<dbReference type="InterPro" id="IPR036770">
    <property type="entry name" value="Ankyrin_rpt-contain_sf"/>
</dbReference>
<dbReference type="PROSITE" id="PS50088">
    <property type="entry name" value="ANK_REPEAT"/>
    <property type="match status" value="3"/>
</dbReference>
<evidence type="ECO:0000256" key="3">
    <source>
        <dbReference type="PROSITE-ProRule" id="PRU00023"/>
    </source>
</evidence>
<proteinExistence type="predicted"/>
<dbReference type="PRINTS" id="PR01415">
    <property type="entry name" value="ANKYRIN"/>
</dbReference>
<feature type="repeat" description="ANK" evidence="3">
    <location>
        <begin position="292"/>
        <end position="324"/>
    </location>
</feature>
<protein>
    <submittedName>
        <fullName evidence="5">Uncharacterized protein</fullName>
    </submittedName>
</protein>
<dbReference type="Proteomes" id="UP001515480">
    <property type="component" value="Unassembled WGS sequence"/>
</dbReference>
<dbReference type="PANTHER" id="PTHR24161:SF121">
    <property type="entry name" value="M-PHASE PHOSPHOPROTEIN 8"/>
    <property type="match status" value="1"/>
</dbReference>
<dbReference type="AlphaFoldDB" id="A0AB34IVZ1"/>
<keyword evidence="6" id="KW-1185">Reference proteome</keyword>
<comment type="caution">
    <text evidence="5">The sequence shown here is derived from an EMBL/GenBank/DDBJ whole genome shotgun (WGS) entry which is preliminary data.</text>
</comment>
<accession>A0AB34IVZ1</accession>
<dbReference type="InterPro" id="IPR002110">
    <property type="entry name" value="Ankyrin_rpt"/>
</dbReference>
<sequence>MPAPRSVRSSWPRCRRIHLGLLQVYRLRPVTPPPAGQLKLLFPAGAPRSSEESAELLAQAARDKKPVLLTVASLKALFSSDAAAFLRFSAAGAHTPQLEEASLRHEPQTAQAEEAPLRHERTPSPQRGTSSALTAGGAALDALLAQHSSPLAAVLSSGAAQCDWRKTVAPLHAASEPSSKQRRLLHAVADGDVAALRRAIDECTRLEVVQAALPPSGGSALHLAAAAGNEEALELLLKAGCSVHAVAVNGSTPLHWAAGGGHAEVIRALLRAGADTRARSSTWRSTVRGDNSGQTAAHWAAASGHTSVLELLLEADPQTLILEDERQLSLAQVAANNGHGWLDKAMQRLKEEAVVCVRVECEMTLQSPLTMKSAPQDDQAD</sequence>
<feature type="repeat" description="ANK" evidence="3">
    <location>
        <begin position="216"/>
        <end position="248"/>
    </location>
</feature>
<dbReference type="Pfam" id="PF12796">
    <property type="entry name" value="Ank_2"/>
    <property type="match status" value="1"/>
</dbReference>
<dbReference type="PROSITE" id="PS50297">
    <property type="entry name" value="ANK_REP_REGION"/>
    <property type="match status" value="3"/>
</dbReference>
<reference evidence="5 6" key="1">
    <citation type="journal article" date="2024" name="Science">
        <title>Giant polyketide synthase enzymes in the biosynthesis of giant marine polyether toxins.</title>
        <authorList>
            <person name="Fallon T.R."/>
            <person name="Shende V.V."/>
            <person name="Wierzbicki I.H."/>
            <person name="Pendleton A.L."/>
            <person name="Watervoot N.F."/>
            <person name="Auber R.P."/>
            <person name="Gonzalez D.J."/>
            <person name="Wisecaver J.H."/>
            <person name="Moore B.S."/>
        </authorList>
    </citation>
    <scope>NUCLEOTIDE SEQUENCE [LARGE SCALE GENOMIC DNA]</scope>
    <source>
        <strain evidence="5 6">12B1</strain>
    </source>
</reference>
<evidence type="ECO:0000313" key="6">
    <source>
        <dbReference type="Proteomes" id="UP001515480"/>
    </source>
</evidence>
<evidence type="ECO:0000313" key="5">
    <source>
        <dbReference type="EMBL" id="KAL1508192.1"/>
    </source>
</evidence>
<evidence type="ECO:0000256" key="1">
    <source>
        <dbReference type="ARBA" id="ARBA00022737"/>
    </source>
</evidence>